<evidence type="ECO:0000256" key="3">
    <source>
        <dbReference type="ARBA" id="ARBA00023136"/>
    </source>
</evidence>
<organism evidence="6 7">
    <name type="scientific">Salinispora arenicola</name>
    <dbReference type="NCBI Taxonomy" id="168697"/>
    <lineage>
        <taxon>Bacteria</taxon>
        <taxon>Bacillati</taxon>
        <taxon>Actinomycetota</taxon>
        <taxon>Actinomycetes</taxon>
        <taxon>Micromonosporales</taxon>
        <taxon>Micromonosporaceae</taxon>
        <taxon>Salinispora</taxon>
    </lineage>
</organism>
<proteinExistence type="predicted"/>
<dbReference type="EMBL" id="BOQM01000007">
    <property type="protein sequence ID" value="GIM83278.1"/>
    <property type="molecule type" value="Genomic_DNA"/>
</dbReference>
<dbReference type="SUPFAM" id="SSF53850">
    <property type="entry name" value="Periplasmic binding protein-like II"/>
    <property type="match status" value="1"/>
</dbReference>
<keyword evidence="1" id="KW-1003">Cell membrane</keyword>
<keyword evidence="3" id="KW-0472">Membrane</keyword>
<dbReference type="Pfam" id="PF01547">
    <property type="entry name" value="SBP_bac_1"/>
    <property type="match status" value="1"/>
</dbReference>
<evidence type="ECO:0000256" key="1">
    <source>
        <dbReference type="ARBA" id="ARBA00022475"/>
    </source>
</evidence>
<dbReference type="Gene3D" id="3.40.190.10">
    <property type="entry name" value="Periplasmic binding protein-like II"/>
    <property type="match status" value="1"/>
</dbReference>
<dbReference type="CDD" id="cd13585">
    <property type="entry name" value="PBP2_TMBP_like"/>
    <property type="match status" value="1"/>
</dbReference>
<dbReference type="PANTHER" id="PTHR43649">
    <property type="entry name" value="ARABINOSE-BINDING PROTEIN-RELATED"/>
    <property type="match status" value="1"/>
</dbReference>
<keyword evidence="7" id="KW-1185">Reference proteome</keyword>
<reference evidence="6 7" key="1">
    <citation type="submission" date="2021-03" db="EMBL/GenBank/DDBJ databases">
        <title>Whole genome shotgun sequence of Salinispora arenicola NBRC 105043.</title>
        <authorList>
            <person name="Komaki H."/>
            <person name="Tamura T."/>
        </authorList>
    </citation>
    <scope>NUCLEOTIDE SEQUENCE [LARGE SCALE GENOMIC DNA]</scope>
    <source>
        <strain evidence="6 7">NBRC 105043</strain>
    </source>
</reference>
<comment type="caution">
    <text evidence="6">The sequence shown here is derived from an EMBL/GenBank/DDBJ whole genome shotgun (WGS) entry which is preliminary data.</text>
</comment>
<evidence type="ECO:0000256" key="4">
    <source>
        <dbReference type="ARBA" id="ARBA00023139"/>
    </source>
</evidence>
<evidence type="ECO:0000256" key="2">
    <source>
        <dbReference type="ARBA" id="ARBA00022729"/>
    </source>
</evidence>
<accession>A0ABQ4JR60</accession>
<gene>
    <name evidence="6" type="ORF">Sar04_11420</name>
</gene>
<evidence type="ECO:0000313" key="6">
    <source>
        <dbReference type="EMBL" id="GIM83278.1"/>
    </source>
</evidence>
<protein>
    <submittedName>
        <fullName evidence="6">Sugar ABC transporter substrate-binding protein</fullName>
    </submittedName>
</protein>
<evidence type="ECO:0000256" key="5">
    <source>
        <dbReference type="ARBA" id="ARBA00023288"/>
    </source>
</evidence>
<keyword evidence="2" id="KW-0732">Signal</keyword>
<dbReference type="PANTHER" id="PTHR43649:SF33">
    <property type="entry name" value="POLYGALACTURONAN_RHAMNOGALACTURONAN-BINDING PROTEIN YTCQ"/>
    <property type="match status" value="1"/>
</dbReference>
<dbReference type="InterPro" id="IPR006059">
    <property type="entry name" value="SBP"/>
</dbReference>
<keyword evidence="4" id="KW-0564">Palmitate</keyword>
<sequence>MSTGHARSDPGNRLTTVTSGEEMRTRLAGLALSSAVLTVLAGCGLSDTDSSDEQVTTTGEIKGTVTLQTWALKPKFTDYMQGVIDGFEEKYPGTTVEWLDQPGEGYSEKVLSQAASGQLPDVTNLPPDFALPLAEQGLLLDVDQADDKLRDEYVDGAVASYEFAGQTGVYGYPWYLNTDVNYWNSELLSQYGLDVTKLPTTVEELVAQARIVKEKSDGKIHLMSRKPGVEDLTQAGVDILSSDGKKFVFNTPEAVAVLDTYRDAFAEGLLPRNVLTDAYLGNMELFKKQQVAWTTGGGNSINDIKVDNPTLAEKVVASPTIGTPPLYTQGLSVSKRSENLPTAIALARWVTSPENQAAFAEVVPGIFPSTIASAEDPQFSVSDGSNVGDAKKIAFTSLAEAQMLKPVVVDQAMDDFIKQQFSLAISGEITSKEALDKAVDKCNELLND</sequence>
<dbReference type="Proteomes" id="UP000677457">
    <property type="component" value="Unassembled WGS sequence"/>
</dbReference>
<evidence type="ECO:0000313" key="7">
    <source>
        <dbReference type="Proteomes" id="UP000677457"/>
    </source>
</evidence>
<dbReference type="InterPro" id="IPR050490">
    <property type="entry name" value="Bact_solute-bd_prot1"/>
</dbReference>
<keyword evidence="5" id="KW-0449">Lipoprotein</keyword>
<name>A0ABQ4JR60_SALAC</name>